<accession>A0ABP8JLF6</accession>
<dbReference type="RefSeq" id="WP_344995314.1">
    <property type="nucleotide sequence ID" value="NZ_BAABFR010000030.1"/>
</dbReference>
<name>A0ABP8JLF6_9ACTN</name>
<evidence type="ECO:0008006" key="4">
    <source>
        <dbReference type="Google" id="ProtNLM"/>
    </source>
</evidence>
<feature type="transmembrane region" description="Helical" evidence="1">
    <location>
        <begin position="52"/>
        <end position="73"/>
    </location>
</feature>
<feature type="transmembrane region" description="Helical" evidence="1">
    <location>
        <begin position="148"/>
        <end position="170"/>
    </location>
</feature>
<evidence type="ECO:0000313" key="2">
    <source>
        <dbReference type="EMBL" id="GAA4392683.1"/>
    </source>
</evidence>
<gene>
    <name evidence="2" type="ORF">GCM10023147_22660</name>
</gene>
<reference evidence="3" key="1">
    <citation type="journal article" date="2019" name="Int. J. Syst. Evol. Microbiol.">
        <title>The Global Catalogue of Microorganisms (GCM) 10K type strain sequencing project: providing services to taxonomists for standard genome sequencing and annotation.</title>
        <authorList>
            <consortium name="The Broad Institute Genomics Platform"/>
            <consortium name="The Broad Institute Genome Sequencing Center for Infectious Disease"/>
            <person name="Wu L."/>
            <person name="Ma J."/>
        </authorList>
    </citation>
    <scope>NUCLEOTIDE SEQUENCE [LARGE SCALE GENOMIC DNA]</scope>
    <source>
        <strain evidence="3">JCM 17688</strain>
    </source>
</reference>
<evidence type="ECO:0000256" key="1">
    <source>
        <dbReference type="SAM" id="Phobius"/>
    </source>
</evidence>
<dbReference type="EMBL" id="BAABFR010000030">
    <property type="protein sequence ID" value="GAA4392683.1"/>
    <property type="molecule type" value="Genomic_DNA"/>
</dbReference>
<organism evidence="2 3">
    <name type="scientific">Tsukamurella soli</name>
    <dbReference type="NCBI Taxonomy" id="644556"/>
    <lineage>
        <taxon>Bacteria</taxon>
        <taxon>Bacillati</taxon>
        <taxon>Actinomycetota</taxon>
        <taxon>Actinomycetes</taxon>
        <taxon>Mycobacteriales</taxon>
        <taxon>Tsukamurellaceae</taxon>
        <taxon>Tsukamurella</taxon>
    </lineage>
</organism>
<comment type="caution">
    <text evidence="2">The sequence shown here is derived from an EMBL/GenBank/DDBJ whole genome shotgun (WGS) entry which is preliminary data.</text>
</comment>
<protein>
    <recommendedName>
        <fullName evidence="4">Tryptophan-associated transmembrane protein (Trp_oprn_chp)</fullName>
    </recommendedName>
</protein>
<keyword evidence="1" id="KW-0812">Transmembrane</keyword>
<keyword evidence="3" id="KW-1185">Reference proteome</keyword>
<keyword evidence="1" id="KW-1133">Transmembrane helix</keyword>
<feature type="transmembrane region" description="Helical" evidence="1">
    <location>
        <begin position="93"/>
        <end position="115"/>
    </location>
</feature>
<evidence type="ECO:0000313" key="3">
    <source>
        <dbReference type="Proteomes" id="UP001500635"/>
    </source>
</evidence>
<keyword evidence="1" id="KW-0472">Membrane</keyword>
<dbReference type="Proteomes" id="UP001500635">
    <property type="component" value="Unassembled WGS sequence"/>
</dbReference>
<sequence>MTYYDPRDERTQQFGPNDAYQQGYEDAYREQHATGRAAATRSEPPVLDVPKFVMGSVLVAVVAGLAAWLATSALNWLYRLADSADFAAAQRSLTLTIVAAAFLTLIGAGLLALLITSAPRPGLFFILIAIGAGLVITLGPLASGASSWQMWVSTGVINVVLCLVVPILLYQVGRATTDARRVRF</sequence>
<proteinExistence type="predicted"/>
<feature type="transmembrane region" description="Helical" evidence="1">
    <location>
        <begin position="122"/>
        <end position="142"/>
    </location>
</feature>